<feature type="non-terminal residue" evidence="5">
    <location>
        <position position="391"/>
    </location>
</feature>
<dbReference type="GO" id="GO:0004519">
    <property type="term" value="F:endonuclease activity"/>
    <property type="evidence" value="ECO:0007669"/>
    <property type="project" value="UniProtKB-KW"/>
</dbReference>
<dbReference type="GO" id="GO:0009307">
    <property type="term" value="P:DNA restriction-modification system"/>
    <property type="evidence" value="ECO:0007669"/>
    <property type="project" value="UniProtKB-KW"/>
</dbReference>
<keyword evidence="3" id="KW-0238">DNA-binding</keyword>
<dbReference type="CDD" id="cd17292">
    <property type="entry name" value="RMtype1_S_LlaA17I_TRD2-CR2_like"/>
    <property type="match status" value="1"/>
</dbReference>
<dbReference type="Gene3D" id="1.10.287.1120">
    <property type="entry name" value="Bipartite methylase S protein"/>
    <property type="match status" value="1"/>
</dbReference>
<keyword evidence="5" id="KW-0378">Hydrolase</keyword>
<dbReference type="SUPFAM" id="SSF116734">
    <property type="entry name" value="DNA methylase specificity domain"/>
    <property type="match status" value="2"/>
</dbReference>
<dbReference type="Pfam" id="PF01420">
    <property type="entry name" value="Methylase_S"/>
    <property type="match status" value="2"/>
</dbReference>
<keyword evidence="2" id="KW-0680">Restriction system</keyword>
<keyword evidence="5" id="KW-0540">Nuclease</keyword>
<sequence>MDALTTPSNWQRVRLGDVGNPCMCKRVMKHQTTPYGEIPFYKIGTFGNIADAFISKKLFLEYKTKYSFPKKGDILISASGTIGRAVIYDGKPAYFQDSNIVWIDNDETLVKNDFLFYAYSNIKWNTEHTTILRLYNDNFRNTLIPLPPLNEQIAIANILSDVDRYLYSLDALILKKESVKKALSFELLSQRKRLRGFNQNWKRVRLGDICEFGNGGAYETLIVENGNFKLISLNSIDIDGNLKNTMKRVNFYDNSLKQDDIVMVLSDVAHGDFLGLCAVIPSNDYVLNQRMGRLRIRNDCINILFLRLYINANQKYFKMQGQGSSQLNLSKKAIEDFEILLPPINEQAAIANILSALDHEIISLKNKKRQFDNIKKALNHDLMSAKIRVLK</sequence>
<dbReference type="AlphaFoldDB" id="A0A496H0F6"/>
<evidence type="ECO:0000256" key="3">
    <source>
        <dbReference type="ARBA" id="ARBA00023125"/>
    </source>
</evidence>
<dbReference type="InterPro" id="IPR000055">
    <property type="entry name" value="Restrct_endonuc_typeI_TRD"/>
</dbReference>
<keyword evidence="5" id="KW-0255">Endonuclease</keyword>
<dbReference type="EMBL" id="QEGO01000021">
    <property type="protein sequence ID" value="RKV29338.1"/>
    <property type="molecule type" value="Genomic_DNA"/>
</dbReference>
<name>A0A496H0F6_HELPX</name>
<dbReference type="GO" id="GO:0003677">
    <property type="term" value="F:DNA binding"/>
    <property type="evidence" value="ECO:0007669"/>
    <property type="project" value="UniProtKB-KW"/>
</dbReference>
<dbReference type="InterPro" id="IPR052021">
    <property type="entry name" value="Type-I_RS_S_subunit"/>
</dbReference>
<dbReference type="InterPro" id="IPR044946">
    <property type="entry name" value="Restrct_endonuc_typeI_TRD_sf"/>
</dbReference>
<evidence type="ECO:0000313" key="6">
    <source>
        <dbReference type="Proteomes" id="UP000267086"/>
    </source>
</evidence>
<organism evidence="5 6">
    <name type="scientific">Helicobacter pylori</name>
    <name type="common">Campylobacter pylori</name>
    <dbReference type="NCBI Taxonomy" id="210"/>
    <lineage>
        <taxon>Bacteria</taxon>
        <taxon>Pseudomonadati</taxon>
        <taxon>Campylobacterota</taxon>
        <taxon>Epsilonproteobacteria</taxon>
        <taxon>Campylobacterales</taxon>
        <taxon>Helicobacteraceae</taxon>
        <taxon>Helicobacter</taxon>
    </lineage>
</organism>
<comment type="caution">
    <text evidence="5">The sequence shown here is derived from an EMBL/GenBank/DDBJ whole genome shotgun (WGS) entry which is preliminary data.</text>
</comment>
<dbReference type="Proteomes" id="UP000267086">
    <property type="component" value="Unassembled WGS sequence"/>
</dbReference>
<comment type="similarity">
    <text evidence="1">Belongs to the type-I restriction system S methylase family.</text>
</comment>
<proteinExistence type="inferred from homology"/>
<dbReference type="RefSeq" id="WP_147423919.1">
    <property type="nucleotide sequence ID" value="NZ_QEGO01000021.1"/>
</dbReference>
<evidence type="ECO:0000256" key="2">
    <source>
        <dbReference type="ARBA" id="ARBA00022747"/>
    </source>
</evidence>
<dbReference type="PANTHER" id="PTHR30408">
    <property type="entry name" value="TYPE-1 RESTRICTION ENZYME ECOKI SPECIFICITY PROTEIN"/>
    <property type="match status" value="1"/>
</dbReference>
<dbReference type="Gene3D" id="3.90.220.20">
    <property type="entry name" value="DNA methylase specificity domains"/>
    <property type="match status" value="2"/>
</dbReference>
<evidence type="ECO:0000256" key="1">
    <source>
        <dbReference type="ARBA" id="ARBA00010923"/>
    </source>
</evidence>
<protein>
    <submittedName>
        <fullName evidence="5">Restriction endonuclease subunit S</fullName>
    </submittedName>
</protein>
<dbReference type="PANTHER" id="PTHR30408:SF12">
    <property type="entry name" value="TYPE I RESTRICTION ENZYME MJAVIII SPECIFICITY SUBUNIT"/>
    <property type="match status" value="1"/>
</dbReference>
<evidence type="ECO:0000313" key="5">
    <source>
        <dbReference type="EMBL" id="RKV29338.1"/>
    </source>
</evidence>
<reference evidence="5 6" key="1">
    <citation type="submission" date="2018-04" db="EMBL/GenBank/DDBJ databases">
        <title>Complete genome sequences of Helicobacter pylori.</title>
        <authorList>
            <person name="Palau M."/>
            <person name="Minana-Galbis D."/>
        </authorList>
    </citation>
    <scope>NUCLEOTIDE SEQUENCE [LARGE SCALE GENOMIC DNA]</scope>
    <source>
        <strain evidence="5 6">B712A</strain>
    </source>
</reference>
<feature type="domain" description="Type I restriction modification DNA specificity" evidence="4">
    <location>
        <begin position="7"/>
        <end position="164"/>
    </location>
</feature>
<gene>
    <name evidence="5" type="ORF">DD751_07075</name>
</gene>
<feature type="domain" description="Type I restriction modification DNA specificity" evidence="4">
    <location>
        <begin position="199"/>
        <end position="369"/>
    </location>
</feature>
<evidence type="ECO:0000259" key="4">
    <source>
        <dbReference type="Pfam" id="PF01420"/>
    </source>
</evidence>
<accession>A0A496H0F6</accession>